<feature type="transmembrane region" description="Helical" evidence="1">
    <location>
        <begin position="183"/>
        <end position="201"/>
    </location>
</feature>
<keyword evidence="3" id="KW-0378">Hydrolase</keyword>
<dbReference type="PANTHER" id="PTHR35797">
    <property type="entry name" value="PROTEASE-RELATED"/>
    <property type="match status" value="1"/>
</dbReference>
<dbReference type="GO" id="GO:0004175">
    <property type="term" value="F:endopeptidase activity"/>
    <property type="evidence" value="ECO:0007669"/>
    <property type="project" value="UniProtKB-ARBA"/>
</dbReference>
<dbReference type="AlphaFoldDB" id="A0A9X3AEQ8"/>
<comment type="caution">
    <text evidence="3">The sequence shown here is derived from an EMBL/GenBank/DDBJ whole genome shotgun (WGS) entry which is preliminary data.</text>
</comment>
<feature type="transmembrane region" description="Helical" evidence="1">
    <location>
        <begin position="267"/>
        <end position="286"/>
    </location>
</feature>
<dbReference type="InterPro" id="IPR003675">
    <property type="entry name" value="Rce1/LyrA-like_dom"/>
</dbReference>
<dbReference type="RefSeq" id="WP_259623082.1">
    <property type="nucleotide sequence ID" value="NZ_JANYMP010000004.1"/>
</dbReference>
<dbReference type="GO" id="GO:0080120">
    <property type="term" value="P:CAAX-box protein maturation"/>
    <property type="evidence" value="ECO:0007669"/>
    <property type="project" value="UniProtKB-ARBA"/>
</dbReference>
<evidence type="ECO:0000313" key="4">
    <source>
        <dbReference type="Proteomes" id="UP001141259"/>
    </source>
</evidence>
<name>A0A9X3AEQ8_9PSEU</name>
<feature type="domain" description="CAAX prenyl protease 2/Lysostaphin resistance protein A-like" evidence="2">
    <location>
        <begin position="149"/>
        <end position="250"/>
    </location>
</feature>
<organism evidence="3 4">
    <name type="scientific">Umezawaea endophytica</name>
    <dbReference type="NCBI Taxonomy" id="1654476"/>
    <lineage>
        <taxon>Bacteria</taxon>
        <taxon>Bacillati</taxon>
        <taxon>Actinomycetota</taxon>
        <taxon>Actinomycetes</taxon>
        <taxon>Pseudonocardiales</taxon>
        <taxon>Pseudonocardiaceae</taxon>
        <taxon>Umezawaea</taxon>
    </lineage>
</organism>
<feature type="transmembrane region" description="Helical" evidence="1">
    <location>
        <begin position="24"/>
        <end position="46"/>
    </location>
</feature>
<accession>A0A9X3AEQ8</accession>
<reference evidence="3" key="1">
    <citation type="submission" date="2022-08" db="EMBL/GenBank/DDBJ databases">
        <authorList>
            <person name="Tistechok S."/>
            <person name="Samborskyy M."/>
            <person name="Roman I."/>
        </authorList>
    </citation>
    <scope>NUCLEOTIDE SEQUENCE</scope>
    <source>
        <strain evidence="3">DSM 103496</strain>
    </source>
</reference>
<evidence type="ECO:0000313" key="3">
    <source>
        <dbReference type="EMBL" id="MCS7477587.1"/>
    </source>
</evidence>
<feature type="transmembrane region" description="Helical" evidence="1">
    <location>
        <begin position="239"/>
        <end position="261"/>
    </location>
</feature>
<proteinExistence type="predicted"/>
<gene>
    <name evidence="3" type="ORF">NZH93_12040</name>
</gene>
<dbReference type="GO" id="GO:0008237">
    <property type="term" value="F:metallopeptidase activity"/>
    <property type="evidence" value="ECO:0007669"/>
    <property type="project" value="UniProtKB-KW"/>
</dbReference>
<feature type="transmembrane region" description="Helical" evidence="1">
    <location>
        <begin position="109"/>
        <end position="130"/>
    </location>
</feature>
<dbReference type="Proteomes" id="UP001141259">
    <property type="component" value="Unassembled WGS sequence"/>
</dbReference>
<feature type="transmembrane region" description="Helical" evidence="1">
    <location>
        <begin position="142"/>
        <end position="162"/>
    </location>
</feature>
<keyword evidence="1" id="KW-0472">Membrane</keyword>
<dbReference type="Pfam" id="PF02517">
    <property type="entry name" value="Rce1-like"/>
    <property type="match status" value="1"/>
</dbReference>
<keyword evidence="1" id="KW-0812">Transmembrane</keyword>
<protein>
    <submittedName>
        <fullName evidence="3">CPBP family intramembrane metalloprotease</fullName>
    </submittedName>
</protein>
<keyword evidence="4" id="KW-1185">Reference proteome</keyword>
<sequence>MTSTPAAHTGRAPSNRFQALVQRFPLTTFFTLANAISWIAWVPYILSLDGFGVLHFRYPDLLMGNQLTAILPGAYLGPLTAAFTVTAITEGREGLRRWRRRLFQFRAGVGWYAFALFAVPIAVLAGTAAMPGAEDAMRAPSLMVLAIYVPMLVIQFFTTGLAEEPGWRDFALSRLQERHQPMVATFILGLLWALWHAPLFLTPWGGPDVNAETLVRFTITAMEMSFLITLVYNKGRQSLPLVMLLHCSINNFQSIAFSEIFPDANNLWLWGPTLGLGVLTLIVVVLTRGRLGYTSPVTATSTTKAEVSA</sequence>
<feature type="transmembrane region" description="Helical" evidence="1">
    <location>
        <begin position="213"/>
        <end position="232"/>
    </location>
</feature>
<evidence type="ECO:0000256" key="1">
    <source>
        <dbReference type="SAM" id="Phobius"/>
    </source>
</evidence>
<feature type="transmembrane region" description="Helical" evidence="1">
    <location>
        <begin position="66"/>
        <end position="88"/>
    </location>
</feature>
<dbReference type="InterPro" id="IPR042150">
    <property type="entry name" value="MmRce1-like"/>
</dbReference>
<evidence type="ECO:0000259" key="2">
    <source>
        <dbReference type="Pfam" id="PF02517"/>
    </source>
</evidence>
<keyword evidence="3" id="KW-0482">Metalloprotease</keyword>
<keyword evidence="1" id="KW-1133">Transmembrane helix</keyword>
<dbReference type="PANTHER" id="PTHR35797:SF1">
    <property type="entry name" value="PROTEASE"/>
    <property type="match status" value="1"/>
</dbReference>
<keyword evidence="3" id="KW-0645">Protease</keyword>
<dbReference type="EMBL" id="JANYMP010000004">
    <property type="protein sequence ID" value="MCS7477587.1"/>
    <property type="molecule type" value="Genomic_DNA"/>
</dbReference>